<dbReference type="SMART" id="SM00563">
    <property type="entry name" value="PlsC"/>
    <property type="match status" value="1"/>
</dbReference>
<evidence type="ECO:0000313" key="5">
    <source>
        <dbReference type="Proteomes" id="UP000002007"/>
    </source>
</evidence>
<dbReference type="GO" id="GO:0006654">
    <property type="term" value="P:phosphatidic acid biosynthetic process"/>
    <property type="evidence" value="ECO:0007669"/>
    <property type="project" value="TreeGrafter"/>
</dbReference>
<dbReference type="CDD" id="cd07989">
    <property type="entry name" value="LPLAT_AGPAT-like"/>
    <property type="match status" value="1"/>
</dbReference>
<evidence type="ECO:0000256" key="1">
    <source>
        <dbReference type="ARBA" id="ARBA00022679"/>
    </source>
</evidence>
<feature type="domain" description="Phospholipid/glycerol acyltransferase" evidence="3">
    <location>
        <begin position="48"/>
        <end position="157"/>
    </location>
</feature>
<dbReference type="Pfam" id="PF01553">
    <property type="entry name" value="Acyltransferase"/>
    <property type="match status" value="1"/>
</dbReference>
<proteinExistence type="predicted"/>
<evidence type="ECO:0000259" key="3">
    <source>
        <dbReference type="SMART" id="SM00563"/>
    </source>
</evidence>
<accession>A9WRN2</accession>
<dbReference type="HOGENOM" id="CLU_027938_4_2_11"/>
<name>A9WRN2_RENSM</name>
<dbReference type="STRING" id="288705.RSal33209_2589"/>
<dbReference type="eggNOG" id="COG0204">
    <property type="taxonomic scope" value="Bacteria"/>
</dbReference>
<protein>
    <submittedName>
        <fullName evidence="4">1-acyl-sn-glycerol-3-phosphate acyltransferase</fullName>
        <ecNumber evidence="4">2.3.1.51</ecNumber>
    </submittedName>
</protein>
<dbReference type="PANTHER" id="PTHR10434">
    <property type="entry name" value="1-ACYL-SN-GLYCEROL-3-PHOSPHATE ACYLTRANSFERASE"/>
    <property type="match status" value="1"/>
</dbReference>
<reference evidence="5" key="1">
    <citation type="journal article" date="2008" name="J. Bacteriol.">
        <title>Genome sequence of the fish pathogen Renibacterium salmoninarum suggests reductive evolution away from an environmental Arthrobacter ancestor.</title>
        <authorList>
            <person name="Wiens G.D."/>
            <person name="Rockey D.D."/>
            <person name="Wu Z."/>
            <person name="Chang J."/>
            <person name="Levy R."/>
            <person name="Crane S."/>
            <person name="Chen D.S."/>
            <person name="Capri G.R."/>
            <person name="Burnett J.R."/>
            <person name="Sudheesh P.S."/>
            <person name="Schipma M.J."/>
            <person name="Burd H."/>
            <person name="Bhattacharyya A."/>
            <person name="Rhodes L.D."/>
            <person name="Kaul R."/>
            <person name="Strom M.S."/>
        </authorList>
    </citation>
    <scope>NUCLEOTIDE SEQUENCE [LARGE SCALE GENOMIC DNA]</scope>
    <source>
        <strain evidence="5">ATCC 33209 / DSM 20767 / JCM 11484 / NBRC 15589 / NCIMB 2235</strain>
    </source>
</reference>
<dbReference type="Proteomes" id="UP000002007">
    <property type="component" value="Chromosome"/>
</dbReference>
<dbReference type="KEGG" id="rsa:RSal33209_2589"/>
<dbReference type="GO" id="GO:0003841">
    <property type="term" value="F:1-acylglycerol-3-phosphate O-acyltransferase activity"/>
    <property type="evidence" value="ECO:0007669"/>
    <property type="project" value="UniProtKB-EC"/>
</dbReference>
<organism evidence="4 5">
    <name type="scientific">Renibacterium salmoninarum (strain ATCC 33209 / DSM 20767 / JCM 11484 / NBRC 15589 / NCIMB 2235)</name>
    <dbReference type="NCBI Taxonomy" id="288705"/>
    <lineage>
        <taxon>Bacteria</taxon>
        <taxon>Bacillati</taxon>
        <taxon>Actinomycetota</taxon>
        <taxon>Actinomycetes</taxon>
        <taxon>Micrococcales</taxon>
        <taxon>Micrococcaceae</taxon>
        <taxon>Renibacterium</taxon>
    </lineage>
</organism>
<dbReference type="EC" id="2.3.1.51" evidence="4"/>
<dbReference type="PANTHER" id="PTHR10434:SF11">
    <property type="entry name" value="1-ACYL-SN-GLYCEROL-3-PHOSPHATE ACYLTRANSFERASE"/>
    <property type="match status" value="1"/>
</dbReference>
<dbReference type="SUPFAM" id="SSF69593">
    <property type="entry name" value="Glycerol-3-phosphate (1)-acyltransferase"/>
    <property type="match status" value="1"/>
</dbReference>
<keyword evidence="1 4" id="KW-0808">Transferase</keyword>
<keyword evidence="5" id="KW-1185">Reference proteome</keyword>
<dbReference type="EMBL" id="CP000910">
    <property type="protein sequence ID" value="ABY24314.1"/>
    <property type="molecule type" value="Genomic_DNA"/>
</dbReference>
<dbReference type="AlphaFoldDB" id="A9WRN2"/>
<evidence type="ECO:0000256" key="2">
    <source>
        <dbReference type="ARBA" id="ARBA00023315"/>
    </source>
</evidence>
<gene>
    <name evidence="4" type="ordered locus">RSal33209_2589</name>
</gene>
<dbReference type="GO" id="GO:0005886">
    <property type="term" value="C:plasma membrane"/>
    <property type="evidence" value="ECO:0007669"/>
    <property type="project" value="TreeGrafter"/>
</dbReference>
<dbReference type="InterPro" id="IPR002123">
    <property type="entry name" value="Plipid/glycerol_acylTrfase"/>
</dbReference>
<sequence>MERMTESIKRTPAAWGTWWSRPLGRVLDHVTYRTKVYGREKIPRKGAVIFAANHLSYLDGPVMVGASSRYMHVLVRDSMFKGFLGWVLRSSGQIPIDRAGDRAALQASKAVLERGDCIGILPEGTRGSGDAASMNSGVAWLALNSGALVVPVAVLGTRVTGEHKDNIPRLRRQLYVTFGDPVRIERVPGLSGRASMDAAAEQIRAALARNIREAIEQTGQELPADDKVDND</sequence>
<evidence type="ECO:0000313" key="4">
    <source>
        <dbReference type="EMBL" id="ABY24314.1"/>
    </source>
</evidence>
<keyword evidence="2 4" id="KW-0012">Acyltransferase</keyword>